<proteinExistence type="inferred from homology"/>
<evidence type="ECO:0000313" key="13">
    <source>
        <dbReference type="Proteomes" id="UP000095192"/>
    </source>
</evidence>
<dbReference type="InParanoid" id="A0A1D3CY68"/>
<sequence>MSITAQLLGTHRLAVAPSLHIFCEGPRLLINAGENVQRYHLEKKLHLHRISDIFLTSLSLSATAGLVGLLLSLEGTGAFAVTVWGPQGLRSMLQLAMKSFAGLTTLEINYRLLGPLEAPAALSGERFCTGGVCNGGCRHRSSIGGSSSRSKGLPTKRRRLHSAGSSCLDFAGDEGTPQETARGSAAATPVGMRQKPTPAKTTLHNGYAESSDCLFLLLRCPTVRGRFFPEKAKALGIPPGPLYAQLKSGERVQLGDGRWIEPSQVCSDPQEGKAFAFVECLEPQQALKAAECYKGSSMGELSAVFHMTPYEVARSKEYQVLIAALSSSETKHIACNRSHKGSFASTPFLHAARLNNLLHSLMPPLFPRRQQKEQTSLGDDHPATLAPPSLPCKPEALLEIEPLQKLWLSPPSRVQPGGIFCLKDLFLFAFWHFFVLLTSPFPSRSKLSCFFCVVVELSLLKSLNACLRLLPHHARRSHPGPLCSSLCIFDSSSSSPAKQWMRLLSGSRRSKMRGEAYSLRCTTRLHVSPPQALLDEAPNKAQESHIGCFETLFEPATLKELQKAFARHLPTPDLLYEGQVPHGFGGPALKILGTGSAAPSHYRNVSATVLQLTPHLSMALDFGEGSLSQLRSATETEDEFLQILLSLQFVFISHCHADHHLGVLPLLQCRAALFPDAAPPVVIAPSRLQAWFAFAHKELAFIPHEFVCCDAFLSSLEDPFSTEHLPAITAVSWEGENAGLEIRTVSVDHIPESFGIRIDFKGVSVVYSGDTRPCPQLFALAKGCTALLHEGELIQMEATFEDGLLAEAIEKKHSCVSEVLEGGNCAIVRSTHRLLPSSFFPAVSLAPPPQIPHMPLNDRSSQAPFESGEGASTSEISIRKPSVLYAFDGIHLPLKHLSLVAPCFKLLPPVIEQVFSSLSEAANA</sequence>
<keyword evidence="8" id="KW-0255">Endonuclease</keyword>
<dbReference type="SUPFAM" id="SSF56281">
    <property type="entry name" value="Metallo-hydrolase/oxidoreductase"/>
    <property type="match status" value="2"/>
</dbReference>
<keyword evidence="7" id="KW-0479">Metal-binding</keyword>
<dbReference type="InterPro" id="IPR047151">
    <property type="entry name" value="RNZ2-like"/>
</dbReference>
<evidence type="ECO:0000256" key="5">
    <source>
        <dbReference type="ARBA" id="ARBA00022694"/>
    </source>
</evidence>
<dbReference type="GO" id="GO:0046872">
    <property type="term" value="F:metal ion binding"/>
    <property type="evidence" value="ECO:0007669"/>
    <property type="project" value="UniProtKB-KW"/>
</dbReference>
<dbReference type="EMBL" id="JROU02001522">
    <property type="protein sequence ID" value="OEH76147.1"/>
    <property type="molecule type" value="Genomic_DNA"/>
</dbReference>
<protein>
    <recommendedName>
        <fullName evidence="4">ribonuclease Z</fullName>
        <ecNumber evidence="4">3.1.26.11</ecNumber>
    </recommendedName>
</protein>
<feature type="compositionally biased region" description="Low complexity" evidence="11">
    <location>
        <begin position="142"/>
        <end position="152"/>
    </location>
</feature>
<evidence type="ECO:0000256" key="1">
    <source>
        <dbReference type="ARBA" id="ARBA00000402"/>
    </source>
</evidence>
<organism evidence="12 13">
    <name type="scientific">Cyclospora cayetanensis</name>
    <dbReference type="NCBI Taxonomy" id="88456"/>
    <lineage>
        <taxon>Eukaryota</taxon>
        <taxon>Sar</taxon>
        <taxon>Alveolata</taxon>
        <taxon>Apicomplexa</taxon>
        <taxon>Conoidasida</taxon>
        <taxon>Coccidia</taxon>
        <taxon>Eucoccidiorida</taxon>
        <taxon>Eimeriorina</taxon>
        <taxon>Eimeriidae</taxon>
        <taxon>Cyclospora</taxon>
    </lineage>
</organism>
<evidence type="ECO:0000256" key="9">
    <source>
        <dbReference type="ARBA" id="ARBA00022801"/>
    </source>
</evidence>
<dbReference type="CDD" id="cd07718">
    <property type="entry name" value="RNaseZ_ELAC1_ELAC2-C-term-like_MBL-fold"/>
    <property type="match status" value="1"/>
</dbReference>
<keyword evidence="9" id="KW-0378">Hydrolase</keyword>
<dbReference type="Pfam" id="PF23023">
    <property type="entry name" value="Anti-Pycsar_Apyc1"/>
    <property type="match status" value="1"/>
</dbReference>
<dbReference type="Gene3D" id="3.60.15.10">
    <property type="entry name" value="Ribonuclease Z/Hydroxyacylglutathione hydrolase-like"/>
    <property type="match status" value="2"/>
</dbReference>
<keyword evidence="13" id="KW-1185">Reference proteome</keyword>
<evidence type="ECO:0000256" key="4">
    <source>
        <dbReference type="ARBA" id="ARBA00012477"/>
    </source>
</evidence>
<evidence type="ECO:0000256" key="3">
    <source>
        <dbReference type="ARBA" id="ARBA00007823"/>
    </source>
</evidence>
<comment type="similarity">
    <text evidence="3">Belongs to the RNase Z family.</text>
</comment>
<dbReference type="GO" id="GO:1990180">
    <property type="term" value="P:mitochondrial tRNA 3'-end processing"/>
    <property type="evidence" value="ECO:0007669"/>
    <property type="project" value="TreeGrafter"/>
</dbReference>
<evidence type="ECO:0000256" key="8">
    <source>
        <dbReference type="ARBA" id="ARBA00022759"/>
    </source>
</evidence>
<gene>
    <name evidence="12" type="ORF">cyc_04218</name>
</gene>
<feature type="region of interest" description="Disordered" evidence="11">
    <location>
        <begin position="141"/>
        <end position="200"/>
    </location>
</feature>
<evidence type="ECO:0000256" key="11">
    <source>
        <dbReference type="SAM" id="MobiDB-lite"/>
    </source>
</evidence>
<reference evidence="12 13" key="1">
    <citation type="journal article" date="2016" name="BMC Genomics">
        <title>Comparative genomics reveals Cyclospora cayetanensis possesses coccidia-like metabolism and invasion components but unique surface antigens.</title>
        <authorList>
            <person name="Liu S."/>
            <person name="Wang L."/>
            <person name="Zheng H."/>
            <person name="Xu Z."/>
            <person name="Roellig D.M."/>
            <person name="Li N."/>
            <person name="Frace M.A."/>
            <person name="Tang K."/>
            <person name="Arrowood M.J."/>
            <person name="Moss D.M."/>
            <person name="Zhang L."/>
            <person name="Feng Y."/>
            <person name="Xiao L."/>
        </authorList>
    </citation>
    <scope>NUCLEOTIDE SEQUENCE [LARGE SCALE GENOMIC DNA]</scope>
    <source>
        <strain evidence="12 13">CHN_HEN01</strain>
    </source>
</reference>
<dbReference type="AlphaFoldDB" id="A0A1D3CY68"/>
<feature type="region of interest" description="Disordered" evidence="11">
    <location>
        <begin position="851"/>
        <end position="873"/>
    </location>
</feature>
<feature type="compositionally biased region" description="Polar residues" evidence="11">
    <location>
        <begin position="858"/>
        <end position="873"/>
    </location>
</feature>
<comment type="catalytic activity">
    <reaction evidence="1">
        <text>Endonucleolytic cleavage of RNA, removing extra 3' nucleotides from tRNA precursor, generating 3' termini of tRNAs. A 3'-hydroxy group is left at the tRNA terminus and a 5'-phosphoryl group is left at the trailer molecule.</text>
        <dbReference type="EC" id="3.1.26.11"/>
    </reaction>
</comment>
<dbReference type="EC" id="3.1.26.11" evidence="4"/>
<dbReference type="PANTHER" id="PTHR12553:SF49">
    <property type="entry name" value="ZINC PHOSPHODIESTERASE ELAC PROTEIN 2"/>
    <property type="match status" value="1"/>
</dbReference>
<evidence type="ECO:0000256" key="6">
    <source>
        <dbReference type="ARBA" id="ARBA00022722"/>
    </source>
</evidence>
<dbReference type="GO" id="GO:0005739">
    <property type="term" value="C:mitochondrion"/>
    <property type="evidence" value="ECO:0007669"/>
    <property type="project" value="TreeGrafter"/>
</dbReference>
<dbReference type="InterPro" id="IPR036866">
    <property type="entry name" value="RibonucZ/Hydroxyglut_hydro"/>
</dbReference>
<evidence type="ECO:0000256" key="10">
    <source>
        <dbReference type="ARBA" id="ARBA00022833"/>
    </source>
</evidence>
<dbReference type="FunCoup" id="A0A1D3CY68">
    <property type="interactions" value="252"/>
</dbReference>
<keyword evidence="10" id="KW-0862">Zinc</keyword>
<keyword evidence="5" id="KW-0819">tRNA processing</keyword>
<evidence type="ECO:0000313" key="12">
    <source>
        <dbReference type="EMBL" id="OEH76147.1"/>
    </source>
</evidence>
<name>A0A1D3CY68_9EIME</name>
<dbReference type="PANTHER" id="PTHR12553">
    <property type="entry name" value="ZINC PHOSPHODIESTERASE ELAC PROTEIN 2"/>
    <property type="match status" value="1"/>
</dbReference>
<evidence type="ECO:0000256" key="2">
    <source>
        <dbReference type="ARBA" id="ARBA00001947"/>
    </source>
</evidence>
<dbReference type="VEuPathDB" id="ToxoDB:cyc_04218"/>
<comment type="caution">
    <text evidence="12">The sequence shown here is derived from an EMBL/GenBank/DDBJ whole genome shotgun (WGS) entry which is preliminary data.</text>
</comment>
<dbReference type="VEuPathDB" id="ToxoDB:LOC34620780"/>
<dbReference type="Proteomes" id="UP000095192">
    <property type="component" value="Unassembled WGS sequence"/>
</dbReference>
<accession>A0A1D3CY68</accession>
<dbReference type="GO" id="GO:0042781">
    <property type="term" value="F:3'-tRNA processing endoribonuclease activity"/>
    <property type="evidence" value="ECO:0007669"/>
    <property type="project" value="UniProtKB-EC"/>
</dbReference>
<evidence type="ECO:0000256" key="7">
    <source>
        <dbReference type="ARBA" id="ARBA00022723"/>
    </source>
</evidence>
<comment type="cofactor">
    <cofactor evidence="2">
        <name>Zn(2+)</name>
        <dbReference type="ChEBI" id="CHEBI:29105"/>
    </cofactor>
</comment>
<keyword evidence="6" id="KW-0540">Nuclease</keyword>